<dbReference type="OMA" id="PTHEANI"/>
<feature type="region of interest" description="Disordered" evidence="6">
    <location>
        <begin position="279"/>
        <end position="302"/>
    </location>
</feature>
<dbReference type="SUPFAM" id="SSF57903">
    <property type="entry name" value="FYVE/PHD zinc finger"/>
    <property type="match status" value="1"/>
</dbReference>
<feature type="compositionally biased region" description="Acidic residues" evidence="6">
    <location>
        <begin position="544"/>
        <end position="554"/>
    </location>
</feature>
<feature type="compositionally biased region" description="Basic and acidic residues" evidence="6">
    <location>
        <begin position="525"/>
        <end position="535"/>
    </location>
</feature>
<dbReference type="InterPro" id="IPR013083">
    <property type="entry name" value="Znf_RING/FYVE/PHD"/>
</dbReference>
<feature type="compositionally biased region" description="Basic and acidic residues" evidence="6">
    <location>
        <begin position="227"/>
        <end position="243"/>
    </location>
</feature>
<keyword evidence="2 4" id="KW-0863">Zinc-finger</keyword>
<evidence type="ECO:0000256" key="2">
    <source>
        <dbReference type="ARBA" id="ARBA00022771"/>
    </source>
</evidence>
<dbReference type="InterPro" id="IPR000306">
    <property type="entry name" value="Znf_FYVE"/>
</dbReference>
<evidence type="ECO:0000313" key="8">
    <source>
        <dbReference type="EMBL" id="KCW57321.1"/>
    </source>
</evidence>
<dbReference type="InterPro" id="IPR011990">
    <property type="entry name" value="TPR-like_helical_dom_sf"/>
</dbReference>
<feature type="compositionally biased region" description="Low complexity" evidence="6">
    <location>
        <begin position="900"/>
        <end position="912"/>
    </location>
</feature>
<dbReference type="InParanoid" id="A0A059AUG7"/>
<dbReference type="InterPro" id="IPR017455">
    <property type="entry name" value="Znf_FYVE-rel"/>
</dbReference>
<dbReference type="SMART" id="SM00028">
    <property type="entry name" value="TPR"/>
    <property type="match status" value="7"/>
</dbReference>
<feature type="region of interest" description="Disordered" evidence="6">
    <location>
        <begin position="666"/>
        <end position="706"/>
    </location>
</feature>
<dbReference type="CDD" id="cd00065">
    <property type="entry name" value="FYVE_like_SF"/>
    <property type="match status" value="1"/>
</dbReference>
<name>A0A059AUG7_EUCGR</name>
<protein>
    <recommendedName>
        <fullName evidence="7">FYVE-type domain-containing protein</fullName>
    </recommendedName>
</protein>
<dbReference type="FunCoup" id="A0A059AUG7">
    <property type="interactions" value="1832"/>
</dbReference>
<feature type="region of interest" description="Disordered" evidence="6">
    <location>
        <begin position="1013"/>
        <end position="1042"/>
    </location>
</feature>
<proteinExistence type="predicted"/>
<dbReference type="KEGG" id="egr:104456071"/>
<feature type="domain" description="FYVE-type" evidence="7">
    <location>
        <begin position="19"/>
        <end position="78"/>
    </location>
</feature>
<dbReference type="Gramene" id="KCW57321">
    <property type="protein sequence ID" value="KCW57321"/>
    <property type="gene ID" value="EUGRSUZ_H00119"/>
</dbReference>
<dbReference type="GO" id="GO:0008270">
    <property type="term" value="F:zinc ion binding"/>
    <property type="evidence" value="ECO:0007669"/>
    <property type="project" value="UniProtKB-KW"/>
</dbReference>
<dbReference type="SUPFAM" id="SSF48452">
    <property type="entry name" value="TPR-like"/>
    <property type="match status" value="1"/>
</dbReference>
<dbReference type="InterPro" id="IPR019734">
    <property type="entry name" value="TPR_rpt"/>
</dbReference>
<keyword evidence="1" id="KW-0479">Metal-binding</keyword>
<evidence type="ECO:0000256" key="4">
    <source>
        <dbReference type="PROSITE-ProRule" id="PRU00091"/>
    </source>
</evidence>
<feature type="region of interest" description="Disordered" evidence="6">
    <location>
        <begin position="892"/>
        <end position="948"/>
    </location>
</feature>
<accession>A0A059AUG7</accession>
<dbReference type="STRING" id="71139.A0A059AUG7"/>
<evidence type="ECO:0000256" key="5">
    <source>
        <dbReference type="SAM" id="Coils"/>
    </source>
</evidence>
<dbReference type="Pfam" id="PF01363">
    <property type="entry name" value="FYVE"/>
    <property type="match status" value="1"/>
</dbReference>
<dbReference type="PANTHER" id="PTHR47553:SF1">
    <property type="entry name" value="RING_FYVE_PHD ZINC FINGER SUPERFAMILY PROTEIN"/>
    <property type="match status" value="1"/>
</dbReference>
<dbReference type="PANTHER" id="PTHR47553">
    <property type="entry name" value="MYOSIN-11"/>
    <property type="match status" value="1"/>
</dbReference>
<dbReference type="InterPro" id="IPR011011">
    <property type="entry name" value="Znf_FYVE_PHD"/>
</dbReference>
<dbReference type="AlphaFoldDB" id="A0A059AUG7"/>
<dbReference type="PROSITE" id="PS50178">
    <property type="entry name" value="ZF_FYVE"/>
    <property type="match status" value="1"/>
</dbReference>
<feature type="coiled-coil region" evidence="5">
    <location>
        <begin position="616"/>
        <end position="662"/>
    </location>
</feature>
<evidence type="ECO:0000256" key="3">
    <source>
        <dbReference type="ARBA" id="ARBA00022833"/>
    </source>
</evidence>
<feature type="region of interest" description="Disordered" evidence="6">
    <location>
        <begin position="525"/>
        <end position="557"/>
    </location>
</feature>
<reference evidence="8" key="1">
    <citation type="submission" date="2013-07" db="EMBL/GenBank/DDBJ databases">
        <title>The genome of Eucalyptus grandis.</title>
        <authorList>
            <person name="Schmutz J."/>
            <person name="Hayes R."/>
            <person name="Myburg A."/>
            <person name="Tuskan G."/>
            <person name="Grattapaglia D."/>
            <person name="Rokhsar D.S."/>
        </authorList>
    </citation>
    <scope>NUCLEOTIDE SEQUENCE</scope>
    <source>
        <tissue evidence="8">Leaf extractions</tissue>
    </source>
</reference>
<keyword evidence="3" id="KW-0862">Zinc</keyword>
<organism evidence="8">
    <name type="scientific">Eucalyptus grandis</name>
    <name type="common">Flooded gum</name>
    <dbReference type="NCBI Taxonomy" id="71139"/>
    <lineage>
        <taxon>Eukaryota</taxon>
        <taxon>Viridiplantae</taxon>
        <taxon>Streptophyta</taxon>
        <taxon>Embryophyta</taxon>
        <taxon>Tracheophyta</taxon>
        <taxon>Spermatophyta</taxon>
        <taxon>Magnoliopsida</taxon>
        <taxon>eudicotyledons</taxon>
        <taxon>Gunneridae</taxon>
        <taxon>Pentapetalae</taxon>
        <taxon>rosids</taxon>
        <taxon>malvids</taxon>
        <taxon>Myrtales</taxon>
        <taxon>Myrtaceae</taxon>
        <taxon>Myrtoideae</taxon>
        <taxon>Eucalypteae</taxon>
        <taxon>Eucalyptus</taxon>
    </lineage>
</organism>
<evidence type="ECO:0000259" key="7">
    <source>
        <dbReference type="PROSITE" id="PS50178"/>
    </source>
</evidence>
<dbReference type="eggNOG" id="KOG1818">
    <property type="taxonomic scope" value="Eukaryota"/>
</dbReference>
<dbReference type="EMBL" id="KK198760">
    <property type="protein sequence ID" value="KCW57321.1"/>
    <property type="molecule type" value="Genomic_DNA"/>
</dbReference>
<gene>
    <name evidence="8" type="ORF">EUGRSUZ_H00119</name>
</gene>
<feature type="region of interest" description="Disordered" evidence="6">
    <location>
        <begin position="218"/>
        <end position="243"/>
    </location>
</feature>
<dbReference type="Gene3D" id="3.30.40.10">
    <property type="entry name" value="Zinc/RING finger domain, C3HC4 (zinc finger)"/>
    <property type="match status" value="1"/>
</dbReference>
<sequence length="1084" mass="119955">MLEKIGLPAKPSLRGSNWVVDASHCQGCSSQFTFINRKHHCRRCGGLFCNGCTLQRMVLRGQGDAPVRICDPCKKLEEAARFELRHGHRSRAGKGSSRVTSKNEDEVLGQILASDAQGSSSGADSDANIVSGIERTASSASSFSSQEYVDIDSLRETGSATPEELRQQAIDEKKKYKILKGEGKPEEALKAFKRGKELERQADALELALRKSRRKVLPAEKMISAEPGRENKPRVSKDKEKDDLLSELKELGWSEMDLHNEDKKPTSMTVEGELSAIIGELPQKPSDGKTKPGIDRTQINTHKRKALTLKREGKLAEAKEELKKAKLLEKQVEEQELLAGAEDSDDELSSLIQSMDDDKQETLPRQKQDDFRLDNLIGVAGNLDEQSNFEVTDKDMADPEMAAALKSLGWAEDYDAELATQSIHFDRGTLSAEYPLKTKAFGHKQDGNDSTLVDKSFVTQGLHSSLDGLPRRSKAEVQRELLGIKRKALALRREGKNEEAEEVLKMAKALEAQISEMEASKNKFNTEHAKLENNKVKTSIESSVNDEPEQDVTESDLRDPSLLSMLEDLGWKDEVPALAKVQDVASKKITDNTLQSVAESTIESSSMVSTSAPRTKAKIQRELLGLKRRALDLRRKGKLEEAEETLRMAKALEMKIEELELLKGPLLDTPEKRNPESSSSSIRPEEHGNLDNLVKVNDGSTEEATSLDVGPMNLERTRTNRADTLPEKSNFWSAEASGYEGELIGSQNFAQGDLAAKGAASSSKVVHSVDMMDLLTGNDWTNAQVSAEKLEDRPCSVSQSSHDIPLIQPVAPRSADENRTSKDEAIMAIKETHANKRSLVNETNAGEELHQKGQVSIQQEILIHKKKALALKREGKLAEAKEELKQAKLLEKSLEEDKPQPSVSISSSAIPPMEIKEEDTSKVTPKPLTSRERFKIQQQSLSHKRQALKLRKEGRIKDAEAELDLAKTLEAQLEESASHDSGKSSEDGMDDVVIEDLLDPELFSALKAIGIDDSSMVSRGPKKPEPVKHNLQSRENSGQDSIHLEEQIKAEKVKAVNLKRAGKQAEALDALRRAKMLEKKLNTL</sequence>
<keyword evidence="5" id="KW-0175">Coiled coil</keyword>
<evidence type="ECO:0000256" key="1">
    <source>
        <dbReference type="ARBA" id="ARBA00022723"/>
    </source>
</evidence>
<dbReference type="SMART" id="SM00064">
    <property type="entry name" value="FYVE"/>
    <property type="match status" value="1"/>
</dbReference>
<dbReference type="OrthoDB" id="660555at2759"/>
<evidence type="ECO:0000256" key="6">
    <source>
        <dbReference type="SAM" id="MobiDB-lite"/>
    </source>
</evidence>